<dbReference type="AlphaFoldDB" id="A0A0R2BGP9"/>
<dbReference type="InterPro" id="IPR000182">
    <property type="entry name" value="GNAT_dom"/>
</dbReference>
<evidence type="ECO:0000313" key="3">
    <source>
        <dbReference type="Proteomes" id="UP000051813"/>
    </source>
</evidence>
<reference evidence="2 3" key="1">
    <citation type="journal article" date="2015" name="Genome Announc.">
        <title>Expanding the biotechnology potential of lactobacilli through comparative genomics of 213 strains and associated genera.</title>
        <authorList>
            <person name="Sun Z."/>
            <person name="Harris H.M."/>
            <person name="McCann A."/>
            <person name="Guo C."/>
            <person name="Argimon S."/>
            <person name="Zhang W."/>
            <person name="Yang X."/>
            <person name="Jeffery I.B."/>
            <person name="Cooney J.C."/>
            <person name="Kagawa T.F."/>
            <person name="Liu W."/>
            <person name="Song Y."/>
            <person name="Salvetti E."/>
            <person name="Wrobel A."/>
            <person name="Rasinkangas P."/>
            <person name="Parkhill J."/>
            <person name="Rea M.C."/>
            <person name="O'Sullivan O."/>
            <person name="Ritari J."/>
            <person name="Douillard F.P."/>
            <person name="Paul Ross R."/>
            <person name="Yang R."/>
            <person name="Briner A.E."/>
            <person name="Felis G.E."/>
            <person name="de Vos W.M."/>
            <person name="Barrangou R."/>
            <person name="Klaenhammer T.R."/>
            <person name="Caufield P.W."/>
            <person name="Cui Y."/>
            <person name="Zhang H."/>
            <person name="O'Toole P.W."/>
        </authorList>
    </citation>
    <scope>NUCLEOTIDE SEQUENCE [LARGE SCALE GENOMIC DNA]</scope>
    <source>
        <strain evidence="2 3">DSM 20335</strain>
    </source>
</reference>
<dbReference type="PANTHER" id="PTHR13355">
    <property type="entry name" value="GLUCOSAMINE 6-PHOSPHATE N-ACETYLTRANSFERASE"/>
    <property type="match status" value="1"/>
</dbReference>
<organism evidence="2 3">
    <name type="scientific">Lapidilactobacillus dextrinicus DSM 20335</name>
    <dbReference type="NCBI Taxonomy" id="1423738"/>
    <lineage>
        <taxon>Bacteria</taxon>
        <taxon>Bacillati</taxon>
        <taxon>Bacillota</taxon>
        <taxon>Bacilli</taxon>
        <taxon>Lactobacillales</taxon>
        <taxon>Lactobacillaceae</taxon>
        <taxon>Lapidilactobacillus</taxon>
    </lineage>
</organism>
<gene>
    <name evidence="2" type="ORF">FC84_GL001153</name>
</gene>
<protein>
    <recommendedName>
        <fullName evidence="1">N-acetyltransferase domain-containing protein</fullName>
    </recommendedName>
</protein>
<dbReference type="PATRIC" id="fig|1423738.3.peg.1166"/>
<dbReference type="InterPro" id="IPR039143">
    <property type="entry name" value="GNPNAT1-like"/>
</dbReference>
<dbReference type="Proteomes" id="UP000051813">
    <property type="component" value="Unassembled WGS sequence"/>
</dbReference>
<dbReference type="STRING" id="1423738.FC84_GL001153"/>
<dbReference type="SUPFAM" id="SSF55729">
    <property type="entry name" value="Acyl-CoA N-acyltransferases (Nat)"/>
    <property type="match status" value="1"/>
</dbReference>
<dbReference type="GO" id="GO:0008080">
    <property type="term" value="F:N-acetyltransferase activity"/>
    <property type="evidence" value="ECO:0007669"/>
    <property type="project" value="TreeGrafter"/>
</dbReference>
<accession>A0A0R2BGP9</accession>
<dbReference type="InterPro" id="IPR016181">
    <property type="entry name" value="Acyl_CoA_acyltransferase"/>
</dbReference>
<dbReference type="Pfam" id="PF00583">
    <property type="entry name" value="Acetyltransf_1"/>
    <property type="match status" value="1"/>
</dbReference>
<keyword evidence="3" id="KW-1185">Reference proteome</keyword>
<feature type="domain" description="N-acetyltransferase" evidence="1">
    <location>
        <begin position="1"/>
        <end position="145"/>
    </location>
</feature>
<dbReference type="Gene3D" id="3.40.630.30">
    <property type="match status" value="1"/>
</dbReference>
<dbReference type="PROSITE" id="PS51186">
    <property type="entry name" value="GNAT"/>
    <property type="match status" value="1"/>
</dbReference>
<name>A0A0R2BGP9_9LACO</name>
<sequence length="148" mass="16961">MEIKSEIGLKTQTYQDALMIRREVFVNEQKVELALEIDDNDPIAVNYVGYLNQTPVTTARTVPADNNGWHIQRVATLREFRHHQYGSTLLKQITKIARQQHLDYLILDAQVAAIPFYQQLGYQLTKRAIFLDAGIAHREMILPLATKG</sequence>
<comment type="caution">
    <text evidence="2">The sequence shown here is derived from an EMBL/GenBank/DDBJ whole genome shotgun (WGS) entry which is preliminary data.</text>
</comment>
<dbReference type="EMBL" id="AYYK01000022">
    <property type="protein sequence ID" value="KRM78330.1"/>
    <property type="molecule type" value="Genomic_DNA"/>
</dbReference>
<evidence type="ECO:0000313" key="2">
    <source>
        <dbReference type="EMBL" id="KRM78330.1"/>
    </source>
</evidence>
<proteinExistence type="predicted"/>
<dbReference type="CDD" id="cd04301">
    <property type="entry name" value="NAT_SF"/>
    <property type="match status" value="1"/>
</dbReference>
<dbReference type="RefSeq" id="WP_225733061.1">
    <property type="nucleotide sequence ID" value="NZ_AYYK01000022.1"/>
</dbReference>
<evidence type="ECO:0000259" key="1">
    <source>
        <dbReference type="PROSITE" id="PS51186"/>
    </source>
</evidence>